<gene>
    <name evidence="6" type="ORF">GYMLUDRAFT_45229</name>
</gene>
<reference evidence="6 7" key="1">
    <citation type="submission" date="2014-04" db="EMBL/GenBank/DDBJ databases">
        <title>Evolutionary Origins and Diversification of the Mycorrhizal Mutualists.</title>
        <authorList>
            <consortium name="DOE Joint Genome Institute"/>
            <consortium name="Mycorrhizal Genomics Consortium"/>
            <person name="Kohler A."/>
            <person name="Kuo A."/>
            <person name="Nagy L.G."/>
            <person name="Floudas D."/>
            <person name="Copeland A."/>
            <person name="Barry K.W."/>
            <person name="Cichocki N."/>
            <person name="Veneault-Fourrey C."/>
            <person name="LaButti K."/>
            <person name="Lindquist E.A."/>
            <person name="Lipzen A."/>
            <person name="Lundell T."/>
            <person name="Morin E."/>
            <person name="Murat C."/>
            <person name="Riley R."/>
            <person name="Ohm R."/>
            <person name="Sun H."/>
            <person name="Tunlid A."/>
            <person name="Henrissat B."/>
            <person name="Grigoriev I.V."/>
            <person name="Hibbett D.S."/>
            <person name="Martin F."/>
        </authorList>
    </citation>
    <scope>NUCLEOTIDE SEQUENCE [LARGE SCALE GENOMIC DNA]</scope>
    <source>
        <strain evidence="6 7">FD-317 M1</strain>
    </source>
</reference>
<feature type="transmembrane region" description="Helical" evidence="5">
    <location>
        <begin position="158"/>
        <end position="181"/>
    </location>
</feature>
<feature type="transmembrane region" description="Helical" evidence="5">
    <location>
        <begin position="240"/>
        <end position="258"/>
    </location>
</feature>
<feature type="transmembrane region" description="Helical" evidence="5">
    <location>
        <begin position="120"/>
        <end position="146"/>
    </location>
</feature>
<feature type="transmembrane region" description="Helical" evidence="5">
    <location>
        <begin position="85"/>
        <end position="108"/>
    </location>
</feature>
<dbReference type="Pfam" id="PF04479">
    <property type="entry name" value="RTA1"/>
    <property type="match status" value="1"/>
</dbReference>
<feature type="transmembrane region" description="Helical" evidence="5">
    <location>
        <begin position="278"/>
        <end position="296"/>
    </location>
</feature>
<name>A0A0D0CJP5_9AGAR</name>
<dbReference type="EMBL" id="KN834784">
    <property type="protein sequence ID" value="KIK58627.1"/>
    <property type="molecule type" value="Genomic_DNA"/>
</dbReference>
<proteinExistence type="predicted"/>
<evidence type="ECO:0000256" key="1">
    <source>
        <dbReference type="ARBA" id="ARBA00004141"/>
    </source>
</evidence>
<sequence length="319" mass="34761">MAVDQDLASLSPYNYIPTEYVAIIFVTLFGISTALHTGQAIYSRTWWAFPTIVFAGILEIMGWSARLWSSISPLLLGPYEMQLTLTILAPTPFVAGNFVILGNMIKLLGPQYSRIPPRWYSIIFCSFDLISLIIQAVGGGLAATAAGQGKDPTPGGHIMLGGIVFQMATITIYVFCASEFFTRFLKDLPLRPVIRKDESGGASSDTIACPVITDADQQPEKDDSSIITPKSIRMSAKLKLMTLALTFSTLCLFIRAVYRTIELTNGWSGRIISTQVYFNVLDGTMIVLAIYTMNFVHPGLFLARSSSSSPSIAKDAAAV</sequence>
<organism evidence="6 7">
    <name type="scientific">Collybiopsis luxurians FD-317 M1</name>
    <dbReference type="NCBI Taxonomy" id="944289"/>
    <lineage>
        <taxon>Eukaryota</taxon>
        <taxon>Fungi</taxon>
        <taxon>Dikarya</taxon>
        <taxon>Basidiomycota</taxon>
        <taxon>Agaricomycotina</taxon>
        <taxon>Agaricomycetes</taxon>
        <taxon>Agaricomycetidae</taxon>
        <taxon>Agaricales</taxon>
        <taxon>Marasmiineae</taxon>
        <taxon>Omphalotaceae</taxon>
        <taxon>Collybiopsis</taxon>
        <taxon>Collybiopsis luxurians</taxon>
    </lineage>
</organism>
<evidence type="ECO:0000313" key="6">
    <source>
        <dbReference type="EMBL" id="KIK58627.1"/>
    </source>
</evidence>
<keyword evidence="3 5" id="KW-1133">Transmembrane helix</keyword>
<evidence type="ECO:0000313" key="7">
    <source>
        <dbReference type="Proteomes" id="UP000053593"/>
    </source>
</evidence>
<keyword evidence="2 5" id="KW-0812">Transmembrane</keyword>
<keyword evidence="4 5" id="KW-0472">Membrane</keyword>
<dbReference type="Proteomes" id="UP000053593">
    <property type="component" value="Unassembled WGS sequence"/>
</dbReference>
<dbReference type="InterPro" id="IPR007568">
    <property type="entry name" value="RTA1"/>
</dbReference>
<evidence type="ECO:0000256" key="4">
    <source>
        <dbReference type="ARBA" id="ARBA00023136"/>
    </source>
</evidence>
<dbReference type="OrthoDB" id="3358017at2759"/>
<feature type="transmembrane region" description="Helical" evidence="5">
    <location>
        <begin position="20"/>
        <end position="38"/>
    </location>
</feature>
<protein>
    <recommendedName>
        <fullName evidence="8">RTA1-like protein</fullName>
    </recommendedName>
</protein>
<feature type="transmembrane region" description="Helical" evidence="5">
    <location>
        <begin position="45"/>
        <end position="65"/>
    </location>
</feature>
<evidence type="ECO:0000256" key="3">
    <source>
        <dbReference type="ARBA" id="ARBA00022989"/>
    </source>
</evidence>
<dbReference type="GO" id="GO:0005886">
    <property type="term" value="C:plasma membrane"/>
    <property type="evidence" value="ECO:0007669"/>
    <property type="project" value="TreeGrafter"/>
</dbReference>
<dbReference type="AlphaFoldDB" id="A0A0D0CJP5"/>
<evidence type="ECO:0000256" key="2">
    <source>
        <dbReference type="ARBA" id="ARBA00022692"/>
    </source>
</evidence>
<evidence type="ECO:0000256" key="5">
    <source>
        <dbReference type="SAM" id="Phobius"/>
    </source>
</evidence>
<dbReference type="PANTHER" id="PTHR31465:SF9">
    <property type="entry name" value="SPHINGOID LONG-CHAIN BASE TRANSPORTER RSB1"/>
    <property type="match status" value="1"/>
</dbReference>
<accession>A0A0D0CJP5</accession>
<evidence type="ECO:0008006" key="8">
    <source>
        <dbReference type="Google" id="ProtNLM"/>
    </source>
</evidence>
<dbReference type="GO" id="GO:0000324">
    <property type="term" value="C:fungal-type vacuole"/>
    <property type="evidence" value="ECO:0007669"/>
    <property type="project" value="TreeGrafter"/>
</dbReference>
<dbReference type="PANTHER" id="PTHR31465">
    <property type="entry name" value="PROTEIN RTA1-RELATED"/>
    <property type="match status" value="1"/>
</dbReference>
<keyword evidence="7" id="KW-1185">Reference proteome</keyword>
<dbReference type="HOGENOM" id="CLU_033465_6_0_1"/>
<comment type="subcellular location">
    <subcellularLocation>
        <location evidence="1">Membrane</location>
        <topology evidence="1">Multi-pass membrane protein</topology>
    </subcellularLocation>
</comment>